<keyword evidence="1" id="KW-0472">Membrane</keyword>
<reference evidence="2 3" key="1">
    <citation type="journal article" date="2018" name="Nat. Biotechnol.">
        <title>A standardized bacterial taxonomy based on genome phylogeny substantially revises the tree of life.</title>
        <authorList>
            <person name="Parks D.H."/>
            <person name="Chuvochina M."/>
            <person name="Waite D.W."/>
            <person name="Rinke C."/>
            <person name="Skarshewski A."/>
            <person name="Chaumeil P.A."/>
            <person name="Hugenholtz P."/>
        </authorList>
    </citation>
    <scope>NUCLEOTIDE SEQUENCE [LARGE SCALE GENOMIC DNA]</scope>
    <source>
        <strain evidence="2">UBA9360</strain>
    </source>
</reference>
<dbReference type="STRING" id="314276.OS145_06277"/>
<evidence type="ECO:0000313" key="2">
    <source>
        <dbReference type="EMBL" id="HAR55329.1"/>
    </source>
</evidence>
<evidence type="ECO:0000256" key="1">
    <source>
        <dbReference type="SAM" id="Phobius"/>
    </source>
</evidence>
<comment type="caution">
    <text evidence="2">The sequence shown here is derived from an EMBL/GenBank/DDBJ whole genome shotgun (WGS) entry which is preliminary data.</text>
</comment>
<accession>A0A348WLB7</accession>
<feature type="transmembrane region" description="Helical" evidence="1">
    <location>
        <begin position="82"/>
        <end position="99"/>
    </location>
</feature>
<name>A0A348WLB7_9GAMM</name>
<dbReference type="RefSeq" id="WP_006955821.1">
    <property type="nucleotide sequence ID" value="NZ_DAIRLQ010000011.1"/>
</dbReference>
<gene>
    <name evidence="2" type="ORF">DCR58_00945</name>
</gene>
<dbReference type="Proteomes" id="UP000262878">
    <property type="component" value="Unassembled WGS sequence"/>
</dbReference>
<dbReference type="EMBL" id="DMUP01000022">
    <property type="protein sequence ID" value="HAR55329.1"/>
    <property type="molecule type" value="Genomic_DNA"/>
</dbReference>
<keyword evidence="1" id="KW-0812">Transmembrane</keyword>
<protein>
    <submittedName>
        <fullName evidence="2">Zinc ribbon domain-containing protein</fullName>
    </submittedName>
</protein>
<keyword evidence="1" id="KW-1133">Transmembrane helix</keyword>
<organism evidence="2 3">
    <name type="scientific">Idiomarina baltica</name>
    <dbReference type="NCBI Taxonomy" id="190892"/>
    <lineage>
        <taxon>Bacteria</taxon>
        <taxon>Pseudomonadati</taxon>
        <taxon>Pseudomonadota</taxon>
        <taxon>Gammaproteobacteria</taxon>
        <taxon>Alteromonadales</taxon>
        <taxon>Idiomarinaceae</taxon>
        <taxon>Idiomarina</taxon>
    </lineage>
</organism>
<evidence type="ECO:0000313" key="3">
    <source>
        <dbReference type="Proteomes" id="UP000262878"/>
    </source>
</evidence>
<sequence length="108" mass="12316">MALVNCPSCGKRVSSKAKDCPHCQFVFAGNSKEDIEREAIRLRQEKSDKLVSQSMLALLLSIAAFVYLFFQQPLANSWQRSAALLFIGIGLVWFVINRVRLIMLKRKR</sequence>
<feature type="transmembrane region" description="Helical" evidence="1">
    <location>
        <begin position="50"/>
        <end position="70"/>
    </location>
</feature>
<proteinExistence type="predicted"/>
<dbReference type="AlphaFoldDB" id="A0A348WLB7"/>